<dbReference type="AlphaFoldDB" id="A0A1I4PE01"/>
<dbReference type="Pfam" id="PF00353">
    <property type="entry name" value="HemolysinCabind"/>
    <property type="match status" value="2"/>
</dbReference>
<evidence type="ECO:0000256" key="2">
    <source>
        <dbReference type="ARBA" id="ARBA00022525"/>
    </source>
</evidence>
<evidence type="ECO:0000313" key="4">
    <source>
        <dbReference type="EMBL" id="SFM25663.1"/>
    </source>
</evidence>
<dbReference type="OrthoDB" id="7860744at2"/>
<feature type="region of interest" description="Disordered" evidence="3">
    <location>
        <begin position="139"/>
        <end position="168"/>
    </location>
</feature>
<dbReference type="PANTHER" id="PTHR38340">
    <property type="entry name" value="S-LAYER PROTEIN"/>
    <property type="match status" value="1"/>
</dbReference>
<dbReference type="RefSeq" id="WP_093094358.1">
    <property type="nucleotide sequence ID" value="NZ_FOTQ01000005.1"/>
</dbReference>
<keyword evidence="5" id="KW-1185">Reference proteome</keyword>
<dbReference type="InterPro" id="IPR018511">
    <property type="entry name" value="Hemolysin-typ_Ca-bd_CS"/>
</dbReference>
<dbReference type="SUPFAM" id="SSF51120">
    <property type="entry name" value="beta-Roll"/>
    <property type="match status" value="2"/>
</dbReference>
<comment type="subcellular location">
    <subcellularLocation>
        <location evidence="1">Secreted</location>
    </subcellularLocation>
</comment>
<dbReference type="InterPro" id="IPR001343">
    <property type="entry name" value="Hemolysn_Ca-bd"/>
</dbReference>
<keyword evidence="2" id="KW-0964">Secreted</keyword>
<dbReference type="PANTHER" id="PTHR38340:SF1">
    <property type="entry name" value="S-LAYER PROTEIN"/>
    <property type="match status" value="1"/>
</dbReference>
<evidence type="ECO:0000313" key="5">
    <source>
        <dbReference type="Proteomes" id="UP000199144"/>
    </source>
</evidence>
<dbReference type="Proteomes" id="UP000199144">
    <property type="component" value="Unassembled WGS sequence"/>
</dbReference>
<name>A0A1I4PE01_9RHOB</name>
<dbReference type="InterPro" id="IPR011049">
    <property type="entry name" value="Serralysin-like_metalloprot_C"/>
</dbReference>
<evidence type="ECO:0000256" key="3">
    <source>
        <dbReference type="SAM" id="MobiDB-lite"/>
    </source>
</evidence>
<feature type="region of interest" description="Disordered" evidence="3">
    <location>
        <begin position="22"/>
        <end position="57"/>
    </location>
</feature>
<sequence length="270" mass="28250">MGIAAFLMMGLVLAGFMVISESGDDSDSSEQNDTAGDGRDDTLVGGDGDDLLAGKSGDDDITGRGGFDILLGGDGDDLLKGRDGDDLLIGGDGDDNLRGGQDNDLLQGSGGNDTLKGGEGNDLLVGADTTNRDLTEDDIHALGNGATPEQLNYRYQPPTDPESNLLEGEEGNDTLLLGENDTGVGGEGDDAFEIGEWVDVTSDQEAPLITDFDEEDDVLIVRYAQSQPAPRITLSIQDDTRHVYADGQLVARVQGDGGPFFAGDVRLQPI</sequence>
<accession>A0A1I4PE01</accession>
<dbReference type="GO" id="GO:0005576">
    <property type="term" value="C:extracellular region"/>
    <property type="evidence" value="ECO:0007669"/>
    <property type="project" value="UniProtKB-SubCell"/>
</dbReference>
<dbReference type="PRINTS" id="PR00313">
    <property type="entry name" value="CABNDNGRPT"/>
</dbReference>
<proteinExistence type="predicted"/>
<gene>
    <name evidence="4" type="ORF">SAMN04488042_105186</name>
</gene>
<dbReference type="GO" id="GO:0005509">
    <property type="term" value="F:calcium ion binding"/>
    <property type="evidence" value="ECO:0007669"/>
    <property type="project" value="InterPro"/>
</dbReference>
<dbReference type="STRING" id="254406.SAMN04488042_105186"/>
<organism evidence="4 5">
    <name type="scientific">Shimia aestuarii</name>
    <dbReference type="NCBI Taxonomy" id="254406"/>
    <lineage>
        <taxon>Bacteria</taxon>
        <taxon>Pseudomonadati</taxon>
        <taxon>Pseudomonadota</taxon>
        <taxon>Alphaproteobacteria</taxon>
        <taxon>Rhodobacterales</taxon>
        <taxon>Roseobacteraceae</taxon>
    </lineage>
</organism>
<evidence type="ECO:0000256" key="1">
    <source>
        <dbReference type="ARBA" id="ARBA00004613"/>
    </source>
</evidence>
<dbReference type="PROSITE" id="PS00330">
    <property type="entry name" value="HEMOLYSIN_CALCIUM"/>
    <property type="match status" value="2"/>
</dbReference>
<dbReference type="InterPro" id="IPR050557">
    <property type="entry name" value="RTX_toxin/Mannuronan_C5-epim"/>
</dbReference>
<protein>
    <submittedName>
        <fullName evidence="4">Hemolysin-type calcium-binding repeat-containing protein</fullName>
    </submittedName>
</protein>
<feature type="region of interest" description="Disordered" evidence="3">
    <location>
        <begin position="91"/>
        <end position="126"/>
    </location>
</feature>
<dbReference type="EMBL" id="FOTQ01000005">
    <property type="protein sequence ID" value="SFM25663.1"/>
    <property type="molecule type" value="Genomic_DNA"/>
</dbReference>
<dbReference type="Gene3D" id="2.150.10.10">
    <property type="entry name" value="Serralysin-like metalloprotease, C-terminal"/>
    <property type="match status" value="3"/>
</dbReference>
<reference evidence="4 5" key="1">
    <citation type="submission" date="2016-10" db="EMBL/GenBank/DDBJ databases">
        <authorList>
            <person name="de Groot N.N."/>
        </authorList>
    </citation>
    <scope>NUCLEOTIDE SEQUENCE [LARGE SCALE GENOMIC DNA]</scope>
    <source>
        <strain evidence="4 5">DSM 15283</strain>
    </source>
</reference>